<dbReference type="PRINTS" id="PR00083">
    <property type="entry name" value="HOLDHDRGNASE"/>
</dbReference>
<evidence type="ECO:0000256" key="3">
    <source>
        <dbReference type="ARBA" id="ARBA00022723"/>
    </source>
</evidence>
<evidence type="ECO:0000256" key="5">
    <source>
        <dbReference type="ARBA" id="ARBA00023002"/>
    </source>
</evidence>
<dbReference type="Gene3D" id="1.20.5.1300">
    <property type="match status" value="1"/>
</dbReference>
<dbReference type="PANTHER" id="PTHR21256">
    <property type="entry name" value="HISTIDINOL DEHYDROGENASE HDH"/>
    <property type="match status" value="1"/>
</dbReference>
<gene>
    <name evidence="6" type="ORF">METZ01_LOCUS49091</name>
</gene>
<comment type="cofactor">
    <cofactor evidence="1">
        <name>Zn(2+)</name>
        <dbReference type="ChEBI" id="CHEBI:29105"/>
    </cofactor>
</comment>
<protein>
    <recommendedName>
        <fullName evidence="7">Histidinol dehydrogenase</fullName>
    </recommendedName>
</protein>
<reference evidence="6" key="1">
    <citation type="submission" date="2018-05" db="EMBL/GenBank/DDBJ databases">
        <authorList>
            <person name="Lanie J.A."/>
            <person name="Ng W.-L."/>
            <person name="Kazmierczak K.M."/>
            <person name="Andrzejewski T.M."/>
            <person name="Davidsen T.M."/>
            <person name="Wayne K.J."/>
            <person name="Tettelin H."/>
            <person name="Glass J.I."/>
            <person name="Rusch D."/>
            <person name="Podicherti R."/>
            <person name="Tsui H.-C.T."/>
            <person name="Winkler M.E."/>
        </authorList>
    </citation>
    <scope>NUCLEOTIDE SEQUENCE</scope>
</reference>
<keyword evidence="3" id="KW-0479">Metal-binding</keyword>
<name>A0A381S1Y1_9ZZZZ</name>
<dbReference type="GO" id="GO:0000105">
    <property type="term" value="P:L-histidine biosynthetic process"/>
    <property type="evidence" value="ECO:0007669"/>
    <property type="project" value="InterPro"/>
</dbReference>
<dbReference type="InterPro" id="IPR022695">
    <property type="entry name" value="Histidinol_DH_monofunct"/>
</dbReference>
<dbReference type="NCBIfam" id="TIGR00069">
    <property type="entry name" value="hisD"/>
    <property type="match status" value="1"/>
</dbReference>
<sequence length="446" mass="47511">MTLNVIKGIQNAENVLVRIDPLDLDSLPESVLARTQEAFGEGVTPLQSIHQILDDVRQDGDAAVRRYAKLLDGSDLEDFRVTEEQMAQARNSVSKELRESLELAAQRVRDFHEATMPSDWVDREKGLGELVRPLDRVGLYAPGGSAAYPSTVLMTAVPARVAGVREVILCTPPQRGEVLNPAVIVAAEIAGVDALYQVGGVPAVAAMAYGTVSVPKVDKICGPGNIFVSYAKKLVQGSVDIDGVFGPTETIVLADKTANASFCAADLIAQAEHDPLATAILITNSQELVDQVGSEVTRMIAEQPRAEVAQAALDRQGRVVLVDSLEEAVDLVNRIAPEHLCLLLDDPWSWVDKIKHAGGLFLGEYSPEVMGDYIAGPSHVMPTGGTARFGSALSVHHFLRTMPVVGLSPSEFQKLGKAAVHIADAEGLSGHASAVQIRLDSLGKGA</sequence>
<dbReference type="SUPFAM" id="SSF53720">
    <property type="entry name" value="ALDH-like"/>
    <property type="match status" value="1"/>
</dbReference>
<dbReference type="Gene3D" id="3.40.50.1980">
    <property type="entry name" value="Nitrogenase molybdenum iron protein domain"/>
    <property type="match status" value="2"/>
</dbReference>
<evidence type="ECO:0000256" key="2">
    <source>
        <dbReference type="ARBA" id="ARBA00010178"/>
    </source>
</evidence>
<dbReference type="HAMAP" id="MF_01024">
    <property type="entry name" value="HisD"/>
    <property type="match status" value="1"/>
</dbReference>
<dbReference type="GO" id="GO:0004399">
    <property type="term" value="F:histidinol dehydrogenase activity"/>
    <property type="evidence" value="ECO:0007669"/>
    <property type="project" value="InterPro"/>
</dbReference>
<keyword evidence="4" id="KW-0862">Zinc</keyword>
<accession>A0A381S1Y1</accession>
<dbReference type="GO" id="GO:0051287">
    <property type="term" value="F:NAD binding"/>
    <property type="evidence" value="ECO:0007669"/>
    <property type="project" value="InterPro"/>
</dbReference>
<evidence type="ECO:0000256" key="1">
    <source>
        <dbReference type="ARBA" id="ARBA00001947"/>
    </source>
</evidence>
<keyword evidence="5" id="KW-0560">Oxidoreductase</keyword>
<dbReference type="FunFam" id="3.40.50.1980:FF:000026">
    <property type="entry name" value="Histidinol dehydrogenase"/>
    <property type="match status" value="1"/>
</dbReference>
<evidence type="ECO:0000256" key="4">
    <source>
        <dbReference type="ARBA" id="ARBA00022833"/>
    </source>
</evidence>
<proteinExistence type="inferred from homology"/>
<comment type="similarity">
    <text evidence="2">Belongs to the histidinol dehydrogenase family.</text>
</comment>
<evidence type="ECO:0000313" key="6">
    <source>
        <dbReference type="EMBL" id="SUZ96237.1"/>
    </source>
</evidence>
<dbReference type="GO" id="GO:0046872">
    <property type="term" value="F:metal ion binding"/>
    <property type="evidence" value="ECO:0007669"/>
    <property type="project" value="UniProtKB-KW"/>
</dbReference>
<dbReference type="InterPro" id="IPR012131">
    <property type="entry name" value="Hstdl_DH"/>
</dbReference>
<dbReference type="PANTHER" id="PTHR21256:SF2">
    <property type="entry name" value="HISTIDINE BIOSYNTHESIS TRIFUNCTIONAL PROTEIN"/>
    <property type="match status" value="1"/>
</dbReference>
<dbReference type="CDD" id="cd06572">
    <property type="entry name" value="Histidinol_dh"/>
    <property type="match status" value="1"/>
</dbReference>
<dbReference type="GO" id="GO:0005829">
    <property type="term" value="C:cytosol"/>
    <property type="evidence" value="ECO:0007669"/>
    <property type="project" value="TreeGrafter"/>
</dbReference>
<evidence type="ECO:0008006" key="7">
    <source>
        <dbReference type="Google" id="ProtNLM"/>
    </source>
</evidence>
<dbReference type="EMBL" id="UINC01002396">
    <property type="protein sequence ID" value="SUZ96237.1"/>
    <property type="molecule type" value="Genomic_DNA"/>
</dbReference>
<dbReference type="PIRSF" id="PIRSF000099">
    <property type="entry name" value="Histidinol_dh"/>
    <property type="match status" value="1"/>
</dbReference>
<dbReference type="FunFam" id="3.40.50.1980:FF:000001">
    <property type="entry name" value="Histidinol dehydrogenase"/>
    <property type="match status" value="1"/>
</dbReference>
<dbReference type="InterPro" id="IPR016161">
    <property type="entry name" value="Ald_DH/histidinol_DH"/>
</dbReference>
<organism evidence="6">
    <name type="scientific">marine metagenome</name>
    <dbReference type="NCBI Taxonomy" id="408172"/>
    <lineage>
        <taxon>unclassified sequences</taxon>
        <taxon>metagenomes</taxon>
        <taxon>ecological metagenomes</taxon>
    </lineage>
</organism>
<dbReference type="Pfam" id="PF00815">
    <property type="entry name" value="Histidinol_dh"/>
    <property type="match status" value="1"/>
</dbReference>
<dbReference type="AlphaFoldDB" id="A0A381S1Y1"/>